<comment type="caution">
    <text evidence="2">The sequence shown here is derived from an EMBL/GenBank/DDBJ whole genome shotgun (WGS) entry which is preliminary data.</text>
</comment>
<sequence>MTTVVKVSWIQSAWFMTTLPPTHYCIVQWDGPNWRIQWSVVEMGNGVEVNRIILFAWRDWCRTETKPPKEESHLREPPWCDKPRCPRKPATE</sequence>
<evidence type="ECO:0000313" key="3">
    <source>
        <dbReference type="Proteomes" id="UP001386955"/>
    </source>
</evidence>
<evidence type="ECO:0000313" key="2">
    <source>
        <dbReference type="EMBL" id="KAK7391815.1"/>
    </source>
</evidence>
<dbReference type="Proteomes" id="UP001386955">
    <property type="component" value="Unassembled WGS sequence"/>
</dbReference>
<organism evidence="2 3">
    <name type="scientific">Psophocarpus tetragonolobus</name>
    <name type="common">Winged bean</name>
    <name type="synonym">Dolichos tetragonolobus</name>
    <dbReference type="NCBI Taxonomy" id="3891"/>
    <lineage>
        <taxon>Eukaryota</taxon>
        <taxon>Viridiplantae</taxon>
        <taxon>Streptophyta</taxon>
        <taxon>Embryophyta</taxon>
        <taxon>Tracheophyta</taxon>
        <taxon>Spermatophyta</taxon>
        <taxon>Magnoliopsida</taxon>
        <taxon>eudicotyledons</taxon>
        <taxon>Gunneridae</taxon>
        <taxon>Pentapetalae</taxon>
        <taxon>rosids</taxon>
        <taxon>fabids</taxon>
        <taxon>Fabales</taxon>
        <taxon>Fabaceae</taxon>
        <taxon>Papilionoideae</taxon>
        <taxon>50 kb inversion clade</taxon>
        <taxon>NPAAA clade</taxon>
        <taxon>indigoferoid/millettioid clade</taxon>
        <taxon>Phaseoleae</taxon>
        <taxon>Psophocarpus</taxon>
    </lineage>
</organism>
<dbReference type="AlphaFoldDB" id="A0AAN9S9Y6"/>
<dbReference type="EMBL" id="JAYMYS010000005">
    <property type="protein sequence ID" value="KAK7391815.1"/>
    <property type="molecule type" value="Genomic_DNA"/>
</dbReference>
<name>A0AAN9S9Y6_PSOTE</name>
<keyword evidence="3" id="KW-1185">Reference proteome</keyword>
<proteinExistence type="predicted"/>
<evidence type="ECO:0000256" key="1">
    <source>
        <dbReference type="SAM" id="MobiDB-lite"/>
    </source>
</evidence>
<accession>A0AAN9S9Y6</accession>
<reference evidence="2 3" key="1">
    <citation type="submission" date="2024-01" db="EMBL/GenBank/DDBJ databases">
        <title>The genomes of 5 underutilized Papilionoideae crops provide insights into root nodulation and disease resistanc.</title>
        <authorList>
            <person name="Jiang F."/>
        </authorList>
    </citation>
    <scope>NUCLEOTIDE SEQUENCE [LARGE SCALE GENOMIC DNA]</scope>
    <source>
        <strain evidence="2">DUOXIRENSHENG_FW03</strain>
        <tissue evidence="2">Leaves</tissue>
    </source>
</reference>
<protein>
    <submittedName>
        <fullName evidence="2">Uncharacterized protein</fullName>
    </submittedName>
</protein>
<feature type="region of interest" description="Disordered" evidence="1">
    <location>
        <begin position="66"/>
        <end position="92"/>
    </location>
</feature>
<gene>
    <name evidence="2" type="ORF">VNO78_20238</name>
</gene>